<dbReference type="PROSITE" id="PS00356">
    <property type="entry name" value="HTH_LACI_1"/>
    <property type="match status" value="1"/>
</dbReference>
<dbReference type="PANTHER" id="PTHR30514:SF9">
    <property type="entry name" value="TRANSCRIPTIONAL REGULATOR"/>
    <property type="match status" value="1"/>
</dbReference>
<feature type="domain" description="HTH rpiR-type" evidence="4">
    <location>
        <begin position="1"/>
        <end position="75"/>
    </location>
</feature>
<evidence type="ECO:0000313" key="7">
    <source>
        <dbReference type="Proteomes" id="UP000469125"/>
    </source>
</evidence>
<dbReference type="PROSITE" id="PS51464">
    <property type="entry name" value="SIS"/>
    <property type="match status" value="1"/>
</dbReference>
<dbReference type="PANTHER" id="PTHR30514">
    <property type="entry name" value="GLUCOKINASE"/>
    <property type="match status" value="1"/>
</dbReference>
<dbReference type="InterPro" id="IPR047640">
    <property type="entry name" value="RpiR-like"/>
</dbReference>
<dbReference type="InterPro" id="IPR000281">
    <property type="entry name" value="HTH_RpiR"/>
</dbReference>
<keyword evidence="2" id="KW-0238">DNA-binding</keyword>
<dbReference type="Proteomes" id="UP000469125">
    <property type="component" value="Unassembled WGS sequence"/>
</dbReference>
<dbReference type="PROSITE" id="PS51071">
    <property type="entry name" value="HTH_RPIR"/>
    <property type="match status" value="1"/>
</dbReference>
<dbReference type="InterPro" id="IPR035472">
    <property type="entry name" value="RpiR-like_SIS"/>
</dbReference>
<protein>
    <submittedName>
        <fullName evidence="6">SIS domain-containing protein</fullName>
    </submittedName>
</protein>
<evidence type="ECO:0000259" key="4">
    <source>
        <dbReference type="PROSITE" id="PS51071"/>
    </source>
</evidence>
<proteinExistence type="predicted"/>
<dbReference type="AlphaFoldDB" id="A0A6N8FI24"/>
<dbReference type="InterPro" id="IPR046348">
    <property type="entry name" value="SIS_dom_sf"/>
</dbReference>
<accession>A0A6N8FI24</accession>
<keyword evidence="1" id="KW-0805">Transcription regulation</keyword>
<evidence type="ECO:0000256" key="2">
    <source>
        <dbReference type="ARBA" id="ARBA00023125"/>
    </source>
</evidence>
<sequence>MTEIINSYFPSLTNSEQKVATFVLNNLENVIFYSVTDLADEAGVGETTVLRFCRKIGLKGYQEFKLTIAQNLSEEKKDKNGSDSGNIIQSIANNSVYAIENTASMISEEDLNKAIELLQGAKSIHIFGVGSSGITAVDAKSRLLRIGIQASAITDSHLQAMSAATLSDQDVVIALSISGSTRDTIESVKIAKDNGAKIIAITYYSRSPITQFADVVLVGGAKESPLEGGSLTAKISQLFVVDLLCTGMALIQKDRSLEMKNKTAKAVVSKIY</sequence>
<dbReference type="Pfam" id="PF01418">
    <property type="entry name" value="HTH_6"/>
    <property type="match status" value="1"/>
</dbReference>
<dbReference type="GO" id="GO:0097367">
    <property type="term" value="F:carbohydrate derivative binding"/>
    <property type="evidence" value="ECO:0007669"/>
    <property type="project" value="InterPro"/>
</dbReference>
<keyword evidence="7" id="KW-1185">Reference proteome</keyword>
<dbReference type="GO" id="GO:0003700">
    <property type="term" value="F:DNA-binding transcription factor activity"/>
    <property type="evidence" value="ECO:0007669"/>
    <property type="project" value="InterPro"/>
</dbReference>
<comment type="caution">
    <text evidence="6">The sequence shown here is derived from an EMBL/GenBank/DDBJ whole genome shotgun (WGS) entry which is preliminary data.</text>
</comment>
<name>A0A6N8FI24_9BACI</name>
<dbReference type="Gene3D" id="3.40.50.10490">
    <property type="entry name" value="Glucose-6-phosphate isomerase like protein, domain 1"/>
    <property type="match status" value="1"/>
</dbReference>
<dbReference type="InterPro" id="IPR001347">
    <property type="entry name" value="SIS_dom"/>
</dbReference>
<dbReference type="SUPFAM" id="SSF53697">
    <property type="entry name" value="SIS domain"/>
    <property type="match status" value="1"/>
</dbReference>
<evidence type="ECO:0000256" key="1">
    <source>
        <dbReference type="ARBA" id="ARBA00023015"/>
    </source>
</evidence>
<dbReference type="GO" id="GO:1901135">
    <property type="term" value="P:carbohydrate derivative metabolic process"/>
    <property type="evidence" value="ECO:0007669"/>
    <property type="project" value="InterPro"/>
</dbReference>
<dbReference type="Pfam" id="PF01380">
    <property type="entry name" value="SIS"/>
    <property type="match status" value="1"/>
</dbReference>
<keyword evidence="3" id="KW-0804">Transcription</keyword>
<gene>
    <name evidence="6" type="ORF">GMD78_03155</name>
</gene>
<evidence type="ECO:0000313" key="6">
    <source>
        <dbReference type="EMBL" id="MUK87399.1"/>
    </source>
</evidence>
<dbReference type="InterPro" id="IPR036388">
    <property type="entry name" value="WH-like_DNA-bd_sf"/>
</dbReference>
<evidence type="ECO:0000256" key="3">
    <source>
        <dbReference type="ARBA" id="ARBA00023163"/>
    </source>
</evidence>
<organism evidence="6 7">
    <name type="scientific">Ornithinibacillus caprae</name>
    <dbReference type="NCBI Taxonomy" id="2678566"/>
    <lineage>
        <taxon>Bacteria</taxon>
        <taxon>Bacillati</taxon>
        <taxon>Bacillota</taxon>
        <taxon>Bacilli</taxon>
        <taxon>Bacillales</taxon>
        <taxon>Bacillaceae</taxon>
        <taxon>Ornithinibacillus</taxon>
    </lineage>
</organism>
<dbReference type="GO" id="GO:0003677">
    <property type="term" value="F:DNA binding"/>
    <property type="evidence" value="ECO:0007669"/>
    <property type="project" value="UniProtKB-KW"/>
</dbReference>
<evidence type="ECO:0000259" key="5">
    <source>
        <dbReference type="PROSITE" id="PS51464"/>
    </source>
</evidence>
<dbReference type="CDD" id="cd05013">
    <property type="entry name" value="SIS_RpiR"/>
    <property type="match status" value="1"/>
</dbReference>
<dbReference type="EMBL" id="WOCA01000002">
    <property type="protein sequence ID" value="MUK87399.1"/>
    <property type="molecule type" value="Genomic_DNA"/>
</dbReference>
<dbReference type="InterPro" id="IPR009057">
    <property type="entry name" value="Homeodomain-like_sf"/>
</dbReference>
<feature type="domain" description="SIS" evidence="5">
    <location>
        <begin position="114"/>
        <end position="254"/>
    </location>
</feature>
<dbReference type="Gene3D" id="1.10.10.10">
    <property type="entry name" value="Winged helix-like DNA-binding domain superfamily/Winged helix DNA-binding domain"/>
    <property type="match status" value="1"/>
</dbReference>
<reference evidence="6 7" key="1">
    <citation type="submission" date="2019-11" db="EMBL/GenBank/DDBJ databases">
        <authorList>
            <person name="Li X."/>
        </authorList>
    </citation>
    <scope>NUCLEOTIDE SEQUENCE [LARGE SCALE GENOMIC DNA]</scope>
    <source>
        <strain evidence="6 7">L9</strain>
    </source>
</reference>
<dbReference type="SUPFAM" id="SSF46689">
    <property type="entry name" value="Homeodomain-like"/>
    <property type="match status" value="1"/>
</dbReference>